<name>A0A915CYD5_9BILA</name>
<sequence>MDGREASGSFLHVFASHVVANAVDSKVDQCESPWPFYFFELYSHDHRVDCQTTNVQIQRHSAKPNPKKQLPGQFSKSKQIQWNCFILMATVHSFPCAYQVSTPPSGITSMQSASLPSSRSHAASLLCNFPQLDSLQMS</sequence>
<proteinExistence type="predicted"/>
<organism evidence="1 2">
    <name type="scientific">Ditylenchus dipsaci</name>
    <dbReference type="NCBI Taxonomy" id="166011"/>
    <lineage>
        <taxon>Eukaryota</taxon>
        <taxon>Metazoa</taxon>
        <taxon>Ecdysozoa</taxon>
        <taxon>Nematoda</taxon>
        <taxon>Chromadorea</taxon>
        <taxon>Rhabditida</taxon>
        <taxon>Tylenchina</taxon>
        <taxon>Tylenchomorpha</taxon>
        <taxon>Sphaerularioidea</taxon>
        <taxon>Anguinidae</taxon>
        <taxon>Anguininae</taxon>
        <taxon>Ditylenchus</taxon>
    </lineage>
</organism>
<evidence type="ECO:0000313" key="1">
    <source>
        <dbReference type="Proteomes" id="UP000887574"/>
    </source>
</evidence>
<accession>A0A915CYD5</accession>
<evidence type="ECO:0000313" key="2">
    <source>
        <dbReference type="WBParaSite" id="jg1398"/>
    </source>
</evidence>
<reference evidence="2" key="1">
    <citation type="submission" date="2022-11" db="UniProtKB">
        <authorList>
            <consortium name="WormBaseParasite"/>
        </authorList>
    </citation>
    <scope>IDENTIFICATION</scope>
</reference>
<protein>
    <submittedName>
        <fullName evidence="2">Uncharacterized protein</fullName>
    </submittedName>
</protein>
<dbReference type="WBParaSite" id="jg1398">
    <property type="protein sequence ID" value="jg1398"/>
    <property type="gene ID" value="jg1398"/>
</dbReference>
<dbReference type="AlphaFoldDB" id="A0A915CYD5"/>
<keyword evidence="1" id="KW-1185">Reference proteome</keyword>
<dbReference type="Proteomes" id="UP000887574">
    <property type="component" value="Unplaced"/>
</dbReference>